<reference evidence="3" key="1">
    <citation type="submission" date="2015-11" db="EMBL/GenBank/DDBJ databases">
        <title>De novo transcriptome assembly of four potential Pierce s Disease insect vectors from Arizona vineyards.</title>
        <authorList>
            <person name="Tassone E.E."/>
        </authorList>
    </citation>
    <scope>NUCLEOTIDE SEQUENCE</scope>
</reference>
<dbReference type="AlphaFoldDB" id="A0A1B6I3R9"/>
<protein>
    <recommendedName>
        <fullName evidence="4">Coiled-coil domain-containing protein 112</fullName>
    </recommendedName>
</protein>
<feature type="compositionally biased region" description="Low complexity" evidence="2">
    <location>
        <begin position="96"/>
        <end position="111"/>
    </location>
</feature>
<name>A0A1B6I3R9_9HEMI</name>
<evidence type="ECO:0000256" key="2">
    <source>
        <dbReference type="SAM" id="MobiDB-lite"/>
    </source>
</evidence>
<dbReference type="PANTHER" id="PTHR21549">
    <property type="entry name" value="MUTATED IN BLADDER CANCER 1"/>
    <property type="match status" value="1"/>
</dbReference>
<dbReference type="PANTHER" id="PTHR21549:SF0">
    <property type="entry name" value="COILED-COIL DOMAIN-CONTAINING PROTEIN 112"/>
    <property type="match status" value="1"/>
</dbReference>
<gene>
    <name evidence="3" type="ORF">g.10092</name>
</gene>
<evidence type="ECO:0000313" key="3">
    <source>
        <dbReference type="EMBL" id="JAS81553.1"/>
    </source>
</evidence>
<sequence>MGNYHKLPDVQEVEEQEEEENSTICSAKSTRHQRKDHDKIPLQYTNRRRVEKVSADSSKSNEERKKENEQEFENIRLQIEDYSISKGHSSQRSNNRKSCSASNSASSSGSSHPEVEAFQKYLNEHGGHYGGWKVKDHLFFLKMKKKYPLNKTAETVNEHFPDISIEMVMAHDVWYNEYSRLRIANKRAVEEWKKSQKSFGKVEEKPKPEPISQTVPIKRDPRLKEKIEIWKAHTLAAKLKRMEEHQEKELRKKRKEEEKKKLQEQKRALVDRYRQEKLSEEMAMKTAEETERLQAKQESMQQAATLLKYFRYEDRRFTDRLKARKQLKEREKEEPRVKSCVEVRRDPNRLLQPTLGWLYHTRKCEDSDSSTVSAPQLHIQHLRKLGKPAWRKGLTS</sequence>
<dbReference type="InterPro" id="IPR039902">
    <property type="entry name" value="CCDC148/CCDC112"/>
</dbReference>
<evidence type="ECO:0000256" key="1">
    <source>
        <dbReference type="ARBA" id="ARBA00023054"/>
    </source>
</evidence>
<organism evidence="3">
    <name type="scientific">Homalodisca liturata</name>
    <dbReference type="NCBI Taxonomy" id="320908"/>
    <lineage>
        <taxon>Eukaryota</taxon>
        <taxon>Metazoa</taxon>
        <taxon>Ecdysozoa</taxon>
        <taxon>Arthropoda</taxon>
        <taxon>Hexapoda</taxon>
        <taxon>Insecta</taxon>
        <taxon>Pterygota</taxon>
        <taxon>Neoptera</taxon>
        <taxon>Paraneoptera</taxon>
        <taxon>Hemiptera</taxon>
        <taxon>Auchenorrhyncha</taxon>
        <taxon>Membracoidea</taxon>
        <taxon>Cicadellidae</taxon>
        <taxon>Cicadellinae</taxon>
        <taxon>Proconiini</taxon>
        <taxon>Homalodisca</taxon>
    </lineage>
</organism>
<feature type="region of interest" description="Disordered" evidence="2">
    <location>
        <begin position="1"/>
        <end position="113"/>
    </location>
</feature>
<proteinExistence type="predicted"/>
<feature type="region of interest" description="Disordered" evidence="2">
    <location>
        <begin position="246"/>
        <end position="265"/>
    </location>
</feature>
<accession>A0A1B6I3R9</accession>
<dbReference type="EMBL" id="GECU01026153">
    <property type="protein sequence ID" value="JAS81553.1"/>
    <property type="molecule type" value="Transcribed_RNA"/>
</dbReference>
<keyword evidence="1" id="KW-0175">Coiled coil</keyword>
<evidence type="ECO:0008006" key="4">
    <source>
        <dbReference type="Google" id="ProtNLM"/>
    </source>
</evidence>
<feature type="compositionally biased region" description="Basic and acidic residues" evidence="2">
    <location>
        <begin position="51"/>
        <end position="69"/>
    </location>
</feature>
<feature type="compositionally biased region" description="Acidic residues" evidence="2">
    <location>
        <begin position="11"/>
        <end position="21"/>
    </location>
</feature>